<protein>
    <submittedName>
        <fullName evidence="1">9814_t:CDS:1</fullName>
    </submittedName>
</protein>
<feature type="non-terminal residue" evidence="1">
    <location>
        <position position="287"/>
    </location>
</feature>
<evidence type="ECO:0000313" key="2">
    <source>
        <dbReference type="Proteomes" id="UP000789920"/>
    </source>
</evidence>
<sequence length="287" mass="32308">TDSSVHTPTDESIITDHMKKEEAKLINEGEKENLKILKEKAVADYDALVDKQRVQRLKFLLEKSSLYAQFLANKMERQQEEQRERAQTEEGRRANAKEKEDRIQAGPTRRSSRISAKNADAESTESSTKPVTKKKSTTGRKRKANDAHYNISDYLENKELPKRRKSSDSSTAPAETSSQADLVDTEDDGPITTVKDDDDSKPNPVISARQPRLVTGGVLREYQLTGVEWLVSLYDNGLNGILADEMGLGKTLQTIAFLAYLWERKIYGPFLIVAPLSTLANWISEIH</sequence>
<comment type="caution">
    <text evidence="1">The sequence shown here is derived from an EMBL/GenBank/DDBJ whole genome shotgun (WGS) entry which is preliminary data.</text>
</comment>
<dbReference type="Proteomes" id="UP000789920">
    <property type="component" value="Unassembled WGS sequence"/>
</dbReference>
<dbReference type="EMBL" id="CAJVQC010083907">
    <property type="protein sequence ID" value="CAG8820649.1"/>
    <property type="molecule type" value="Genomic_DNA"/>
</dbReference>
<accession>A0ACA9S0B2</accession>
<reference evidence="1" key="1">
    <citation type="submission" date="2021-06" db="EMBL/GenBank/DDBJ databases">
        <authorList>
            <person name="Kallberg Y."/>
            <person name="Tangrot J."/>
            <person name="Rosling A."/>
        </authorList>
    </citation>
    <scope>NUCLEOTIDE SEQUENCE</scope>
    <source>
        <strain evidence="1">MA461A</strain>
    </source>
</reference>
<organism evidence="1 2">
    <name type="scientific">Racocetra persica</name>
    <dbReference type="NCBI Taxonomy" id="160502"/>
    <lineage>
        <taxon>Eukaryota</taxon>
        <taxon>Fungi</taxon>
        <taxon>Fungi incertae sedis</taxon>
        <taxon>Mucoromycota</taxon>
        <taxon>Glomeromycotina</taxon>
        <taxon>Glomeromycetes</taxon>
        <taxon>Diversisporales</taxon>
        <taxon>Gigasporaceae</taxon>
        <taxon>Racocetra</taxon>
    </lineage>
</organism>
<proteinExistence type="predicted"/>
<name>A0ACA9S0B2_9GLOM</name>
<evidence type="ECO:0000313" key="1">
    <source>
        <dbReference type="EMBL" id="CAG8820649.1"/>
    </source>
</evidence>
<gene>
    <name evidence="1" type="ORF">RPERSI_LOCUS25395</name>
</gene>
<keyword evidence="2" id="KW-1185">Reference proteome</keyword>
<feature type="non-terminal residue" evidence="1">
    <location>
        <position position="1"/>
    </location>
</feature>